<evidence type="ECO:0000256" key="7">
    <source>
        <dbReference type="ARBA" id="ARBA00022692"/>
    </source>
</evidence>
<dbReference type="GO" id="GO:0017046">
    <property type="term" value="F:peptide hormone binding"/>
    <property type="evidence" value="ECO:0007669"/>
    <property type="project" value="Ensembl"/>
</dbReference>
<dbReference type="GO" id="GO:0051049">
    <property type="term" value="P:regulation of transport"/>
    <property type="evidence" value="ECO:0007669"/>
    <property type="project" value="Ensembl"/>
</dbReference>
<evidence type="ECO:0000256" key="3">
    <source>
        <dbReference type="ARBA" id="ARBA00008921"/>
    </source>
</evidence>
<dbReference type="AlphaFoldDB" id="U3J8K1"/>
<reference evidence="19 20" key="1">
    <citation type="submission" date="2017-10" db="EMBL/GenBank/DDBJ databases">
        <title>A new Pekin duck reference genome.</title>
        <authorList>
            <person name="Hou Z.-C."/>
            <person name="Zhou Z.-K."/>
            <person name="Zhu F."/>
            <person name="Hou S.-S."/>
        </authorList>
    </citation>
    <scope>NUCLEOTIDE SEQUENCE [LARGE SCALE GENOMIC DNA]</scope>
</reference>
<dbReference type="GO" id="GO:0001525">
    <property type="term" value="P:angiogenesis"/>
    <property type="evidence" value="ECO:0007669"/>
    <property type="project" value="Ensembl"/>
</dbReference>
<dbReference type="STRING" id="8840.ENSAPLP00000015829"/>
<organism evidence="19 20">
    <name type="scientific">Anas platyrhynchos platyrhynchos</name>
    <name type="common">Northern mallard</name>
    <dbReference type="NCBI Taxonomy" id="8840"/>
    <lineage>
        <taxon>Eukaryota</taxon>
        <taxon>Metazoa</taxon>
        <taxon>Chordata</taxon>
        <taxon>Craniata</taxon>
        <taxon>Vertebrata</taxon>
        <taxon>Euteleostomi</taxon>
        <taxon>Archelosauria</taxon>
        <taxon>Archosauria</taxon>
        <taxon>Dinosauria</taxon>
        <taxon>Saurischia</taxon>
        <taxon>Theropoda</taxon>
        <taxon>Coelurosauria</taxon>
        <taxon>Aves</taxon>
        <taxon>Neognathae</taxon>
        <taxon>Galloanserae</taxon>
        <taxon>Anseriformes</taxon>
        <taxon>Anatidae</taxon>
        <taxon>Anatinae</taxon>
        <taxon>Anas</taxon>
    </lineage>
</organism>
<dbReference type="GO" id="GO:0060259">
    <property type="term" value="P:regulation of feeding behavior"/>
    <property type="evidence" value="ECO:0007669"/>
    <property type="project" value="Ensembl"/>
</dbReference>
<dbReference type="GO" id="GO:0010507">
    <property type="term" value="P:negative regulation of autophagy"/>
    <property type="evidence" value="ECO:0007669"/>
    <property type="project" value="Ensembl"/>
</dbReference>
<dbReference type="PANTHER" id="PTHR23037:SF44">
    <property type="entry name" value="LEPTIN RECEPTOR"/>
    <property type="match status" value="1"/>
</dbReference>
<comment type="subunit">
    <text evidence="16">Present as a mixture of monomers and dimers. The phosphorylated receptor binds a number of SH2 domain-containing proteins such as JAK2, STAT3, PTPN11, and SOCS3. Interaction with SOCS3 inhibits JAK/STAT signaling and MAPK cascade.</text>
</comment>
<dbReference type="HOGENOM" id="CLU_008491_0_0_1"/>
<dbReference type="GeneTree" id="ENSGT00730000111209"/>
<dbReference type="PROSITE" id="PS50853">
    <property type="entry name" value="FN3"/>
    <property type="match status" value="3"/>
</dbReference>
<dbReference type="GO" id="GO:0006094">
    <property type="term" value="P:gluconeogenesis"/>
    <property type="evidence" value="ECO:0007669"/>
    <property type="project" value="Ensembl"/>
</dbReference>
<feature type="domain" description="Fibronectin type-III" evidence="18">
    <location>
        <begin position="828"/>
        <end position="922"/>
    </location>
</feature>
<dbReference type="GO" id="GO:0030217">
    <property type="term" value="P:T cell differentiation"/>
    <property type="evidence" value="ECO:0007669"/>
    <property type="project" value="Ensembl"/>
</dbReference>
<dbReference type="GO" id="GO:0005977">
    <property type="term" value="P:glycogen metabolic process"/>
    <property type="evidence" value="ECO:0007669"/>
    <property type="project" value="Ensembl"/>
</dbReference>
<evidence type="ECO:0000256" key="15">
    <source>
        <dbReference type="ARBA" id="ARBA00031601"/>
    </source>
</evidence>
<keyword evidence="10 17" id="KW-1133">Transmembrane helix</keyword>
<evidence type="ECO:0000256" key="1">
    <source>
        <dbReference type="ARBA" id="ARBA00004187"/>
    </source>
</evidence>
<dbReference type="InterPro" id="IPR036116">
    <property type="entry name" value="FN3_sf"/>
</dbReference>
<dbReference type="SMART" id="SM00060">
    <property type="entry name" value="FN3"/>
    <property type="match status" value="4"/>
</dbReference>
<keyword evidence="5" id="KW-1003">Cell membrane</keyword>
<reference evidence="19" key="3">
    <citation type="submission" date="2025-09" db="UniProtKB">
        <authorList>
            <consortium name="Ensembl"/>
        </authorList>
    </citation>
    <scope>IDENTIFICATION</scope>
</reference>
<evidence type="ECO:0000256" key="9">
    <source>
        <dbReference type="ARBA" id="ARBA00022737"/>
    </source>
</evidence>
<keyword evidence="9" id="KW-0677">Repeat</keyword>
<dbReference type="GO" id="GO:0045721">
    <property type="term" value="P:negative regulation of gluconeogenesis"/>
    <property type="evidence" value="ECO:0007669"/>
    <property type="project" value="Ensembl"/>
</dbReference>
<evidence type="ECO:0000313" key="20">
    <source>
        <dbReference type="Proteomes" id="UP000016666"/>
    </source>
</evidence>
<dbReference type="Proteomes" id="UP000016666">
    <property type="component" value="Chromosome 8"/>
</dbReference>
<evidence type="ECO:0000256" key="17">
    <source>
        <dbReference type="SAM" id="Phobius"/>
    </source>
</evidence>
<keyword evidence="14" id="KW-0325">Glycoprotein</keyword>
<comment type="similarity">
    <text evidence="3">Belongs to the type I cytokine receptor family. Type 2 subfamily.</text>
</comment>
<accession>U3J8K1</accession>
<keyword evidence="13" id="KW-0675">Receptor</keyword>
<keyword evidence="20" id="KW-1185">Reference proteome</keyword>
<dbReference type="Pfam" id="PF18589">
    <property type="entry name" value="ObR_Ig"/>
    <property type="match status" value="2"/>
</dbReference>
<dbReference type="GO" id="GO:0014009">
    <property type="term" value="P:glial cell proliferation"/>
    <property type="evidence" value="ECO:0007669"/>
    <property type="project" value="Ensembl"/>
</dbReference>
<comment type="subcellular location">
    <subcellularLocation>
        <location evidence="1">Basolateral cell membrane</location>
    </subcellularLocation>
    <subcellularLocation>
        <location evidence="2">Cell membrane</location>
        <topology evidence="2">Single-pass type I membrane protein</topology>
    </subcellularLocation>
</comment>
<dbReference type="Ensembl" id="ENSAPLT00000016634.2">
    <property type="protein sequence ID" value="ENSAPLP00000015829.2"/>
    <property type="gene ID" value="ENSAPLG00000015902.2"/>
</dbReference>
<evidence type="ECO:0000256" key="12">
    <source>
        <dbReference type="ARBA" id="ARBA00023157"/>
    </source>
</evidence>
<evidence type="ECO:0000256" key="11">
    <source>
        <dbReference type="ARBA" id="ARBA00023136"/>
    </source>
</evidence>
<dbReference type="Gene3D" id="2.60.40.10">
    <property type="entry name" value="Immunoglobulins"/>
    <property type="match status" value="7"/>
</dbReference>
<reference evidence="19" key="2">
    <citation type="submission" date="2025-08" db="UniProtKB">
        <authorList>
            <consortium name="Ensembl"/>
        </authorList>
    </citation>
    <scope>IDENTIFICATION</scope>
</reference>
<evidence type="ECO:0000256" key="10">
    <source>
        <dbReference type="ARBA" id="ARBA00022989"/>
    </source>
</evidence>
<evidence type="ECO:0000256" key="13">
    <source>
        <dbReference type="ARBA" id="ARBA00023170"/>
    </source>
</evidence>
<dbReference type="GO" id="GO:0008203">
    <property type="term" value="P:cholesterol metabolic process"/>
    <property type="evidence" value="ECO:0007669"/>
    <property type="project" value="Ensembl"/>
</dbReference>
<evidence type="ECO:0000256" key="16">
    <source>
        <dbReference type="ARBA" id="ARBA00046724"/>
    </source>
</evidence>
<dbReference type="InterPro" id="IPR003961">
    <property type="entry name" value="FN3_dom"/>
</dbReference>
<evidence type="ECO:0000256" key="6">
    <source>
        <dbReference type="ARBA" id="ARBA00022553"/>
    </source>
</evidence>
<keyword evidence="8" id="KW-0732">Signal</keyword>
<dbReference type="PROSITE" id="PS01353">
    <property type="entry name" value="HEMATOPO_REC_L_F2"/>
    <property type="match status" value="1"/>
</dbReference>
<keyword evidence="6" id="KW-0597">Phosphoprotein</keyword>
<dbReference type="GO" id="GO:0042593">
    <property type="term" value="P:glucose homeostasis"/>
    <property type="evidence" value="ECO:0007669"/>
    <property type="project" value="Ensembl"/>
</dbReference>
<dbReference type="GO" id="GO:0038021">
    <property type="term" value="F:leptin receptor activity"/>
    <property type="evidence" value="ECO:0007669"/>
    <property type="project" value="Ensembl"/>
</dbReference>
<dbReference type="FunFam" id="2.60.40.10:FF:000515">
    <property type="entry name" value="Leptin receptor"/>
    <property type="match status" value="1"/>
</dbReference>
<name>U3J8K1_ANAPP</name>
<dbReference type="GO" id="GO:0120162">
    <property type="term" value="P:positive regulation of cold-induced thermogenesis"/>
    <property type="evidence" value="ECO:0007669"/>
    <property type="project" value="Ensembl"/>
</dbReference>
<dbReference type="GO" id="GO:0009897">
    <property type="term" value="C:external side of plasma membrane"/>
    <property type="evidence" value="ECO:0007669"/>
    <property type="project" value="TreeGrafter"/>
</dbReference>
<evidence type="ECO:0000256" key="8">
    <source>
        <dbReference type="ARBA" id="ARBA00022729"/>
    </source>
</evidence>
<evidence type="ECO:0000313" key="19">
    <source>
        <dbReference type="Ensembl" id="ENSAPLP00000015829.2"/>
    </source>
</evidence>
<evidence type="ECO:0000256" key="14">
    <source>
        <dbReference type="ARBA" id="ARBA00023180"/>
    </source>
</evidence>
<feature type="domain" description="Fibronectin type-III" evidence="18">
    <location>
        <begin position="627"/>
        <end position="723"/>
    </location>
</feature>
<feature type="transmembrane region" description="Helical" evidence="17">
    <location>
        <begin position="931"/>
        <end position="951"/>
    </location>
</feature>
<dbReference type="GO" id="GO:0043235">
    <property type="term" value="C:receptor complex"/>
    <property type="evidence" value="ECO:0007669"/>
    <property type="project" value="Ensembl"/>
</dbReference>
<evidence type="ECO:0000256" key="5">
    <source>
        <dbReference type="ARBA" id="ARBA00022475"/>
    </source>
</evidence>
<dbReference type="CDD" id="cd00063">
    <property type="entry name" value="FN3"/>
    <property type="match status" value="3"/>
</dbReference>
<dbReference type="GO" id="GO:0097696">
    <property type="term" value="P:cell surface receptor signaling pathway via STAT"/>
    <property type="evidence" value="ECO:0007669"/>
    <property type="project" value="Ensembl"/>
</dbReference>
<evidence type="ECO:0000256" key="4">
    <source>
        <dbReference type="ARBA" id="ARBA00019169"/>
    </source>
</evidence>
<dbReference type="FunFam" id="2.60.40.10:FF:000688">
    <property type="entry name" value="Leptin receptor"/>
    <property type="match status" value="1"/>
</dbReference>
<dbReference type="SUPFAM" id="SSF49265">
    <property type="entry name" value="Fibronectin type III"/>
    <property type="match status" value="4"/>
</dbReference>
<gene>
    <name evidence="19" type="primary">LEPR</name>
</gene>
<dbReference type="GO" id="GO:0098868">
    <property type="term" value="P:bone growth"/>
    <property type="evidence" value="ECO:0007669"/>
    <property type="project" value="Ensembl"/>
</dbReference>
<dbReference type="GO" id="GO:0016323">
    <property type="term" value="C:basolateral plasma membrane"/>
    <property type="evidence" value="ECO:0007669"/>
    <property type="project" value="UniProtKB-SubCell"/>
</dbReference>
<evidence type="ECO:0000256" key="2">
    <source>
        <dbReference type="ARBA" id="ARBA00004251"/>
    </source>
</evidence>
<keyword evidence="11 17" id="KW-0472">Membrane</keyword>
<dbReference type="GO" id="GO:0097009">
    <property type="term" value="P:energy homeostasis"/>
    <property type="evidence" value="ECO:0007669"/>
    <property type="project" value="Ensembl"/>
</dbReference>
<dbReference type="InterPro" id="IPR010457">
    <property type="entry name" value="IgC2-like_lig-bd"/>
</dbReference>
<dbReference type="FunFam" id="2.60.40.10:FF:000613">
    <property type="entry name" value="Leptin receptor"/>
    <property type="match status" value="1"/>
</dbReference>
<feature type="domain" description="Fibronectin type-III" evidence="18">
    <location>
        <begin position="325"/>
        <end position="417"/>
    </location>
</feature>
<keyword evidence="7 17" id="KW-0812">Transmembrane</keyword>
<dbReference type="OMA" id="FPPHCLF"/>
<dbReference type="PANTHER" id="PTHR23037">
    <property type="entry name" value="CYTOKINE RECEPTOR"/>
    <property type="match status" value="1"/>
</dbReference>
<dbReference type="GO" id="GO:0006909">
    <property type="term" value="P:phagocytosis"/>
    <property type="evidence" value="ECO:0007669"/>
    <property type="project" value="Ensembl"/>
</dbReference>
<dbReference type="InterPro" id="IPR013783">
    <property type="entry name" value="Ig-like_fold"/>
</dbReference>
<dbReference type="FunFam" id="2.60.40.10:FF:000568">
    <property type="entry name" value="Leptin receptor"/>
    <property type="match status" value="1"/>
</dbReference>
<proteinExistence type="inferred from homology"/>
<protein>
    <recommendedName>
        <fullName evidence="4">Leptin receptor</fullName>
    </recommendedName>
    <alternativeName>
        <fullName evidence="15">OB receptor</fullName>
    </alternativeName>
</protein>
<dbReference type="InterPro" id="IPR003529">
    <property type="entry name" value="Hematopoietin_rcpt_Gp130_CS"/>
</dbReference>
<dbReference type="InterPro" id="IPR041182">
    <property type="entry name" value="LEP-R_IGD"/>
</dbReference>
<dbReference type="FunFam" id="2.60.40.10:FF:000501">
    <property type="entry name" value="Leptin receptor"/>
    <property type="match status" value="1"/>
</dbReference>
<evidence type="ECO:0000259" key="18">
    <source>
        <dbReference type="PROSITE" id="PS50853"/>
    </source>
</evidence>
<dbReference type="GO" id="GO:0046850">
    <property type="term" value="P:regulation of bone remodeling"/>
    <property type="evidence" value="ECO:0007669"/>
    <property type="project" value="Ensembl"/>
</dbReference>
<keyword evidence="12" id="KW-1015">Disulfide bond</keyword>
<sequence length="1251" mass="141789">MLAVLCSCFPLTSSCCCFFWEDGSKKKEKKNFQTLYMCVGTLLEGKYAILAAEFLQLSVGLRLLADKPLLRGALILLRLLVSSRCSCETGSALQNKMYWQIILTTAVLLDFIHAAVAHCVVHQILPRNFTLPCMLLNETVLSPFSAGVVESWSGLMREHGAAETNPHLLMNEESFLCCLWSDNNIDCSLYRASMQPRMFIPSEISISASQERDSNWNIECWIKGKLDLLVCSLRFLKLHLRPDLKVNLLYAVSDLPLGDVSTSSLKGAAVAAQCGCSEYGKCECCVPSPRLNYTYIMWLKIVTGVTPLWSPLMAVKPIDIIKPEPPLNLHLEMTEKGEVRICWSDPVLMPYPLQYEVNISGNAGPNGWQVVRVALNTSLAIDNLLLDSSNFAQVRCKNHYGPGFWSDWSTPYNLKLGAEVLYFPSKILTSVGSNVSFHCIYKNQTKNVLSRKIVWWLNLAEEIPESQYTLVNDRVSKVTLFNLKATKPRGNFFYNALYCCHQNRECHHRYAELYVVDVNINIKCETDGYLTKMTCRWSTNPNTLLVGSSLQLRYYRSKIYCPNFPSIPPESEVKECHLQRNHSYECIFQPIFLLSGYTLWIEFKHSLGTLESSPTCVVPADVVKPLPPSDIKAEITRNDGLLNVSWTNPVFTNDDLKFQIQYAEKREELTWELYEVSNLPTRSAMIKVQKLCVEYVVQVRCRALDGLGYWSNWSKSAYAVVRDIKAPLQGPEFWRVIVEDPARRQKNVTLLWKPLMKNHSLCSVSRYIIKHQTSENTTWSEYVDKGTTWLFPWTERTHTITVLAMNSIGVSSRNFNLTLSQQLSTVNAVQSLIAYPVNSTCVILTWTLSPHTYVITSFVIEWKNLNKEEEMKWVRVPPNTSKYYIYDHFILIEKYHFSLYPVFAGGVGKSRATDRFTKVPDGYENQNNASLYMVLPIVVSTLVLLLGALLISHQRMKKLFWEDVPNPKNCSWAQGVNFQKPETFEHLFIKHPEAMSFEPLLLEPEIVLEDISVTKVLKQEDTQDFLVINSMFTKIQDSEHDSACSSSHFTSSSFSESFHNDQIAGEITRQSDIKYATIISNSRSGGLYEEKKNLRSCFERCFLAEDSSVAGAFSSSSWEVGNQAFLLLPDQPGSRPSKTLSLSLISSEGFSEPSDQDDTFPDGGSPERSLCYLGIASLEKRESDIFLTESSGVMCQIHTADLLRDVGFLRNTPPSLNTFIQSSFNYKAIVPYMPQFQMPAAKVQDATENSS</sequence>
<dbReference type="Pfam" id="PF06328">
    <property type="entry name" value="Lep_receptor_Ig"/>
    <property type="match status" value="1"/>
</dbReference>
<dbReference type="FunFam" id="2.60.40.10:FF:000494">
    <property type="entry name" value="Leptin receptor"/>
    <property type="match status" value="1"/>
</dbReference>